<feature type="compositionally biased region" description="Basic and acidic residues" evidence="1">
    <location>
        <begin position="672"/>
        <end position="685"/>
    </location>
</feature>
<keyword evidence="2" id="KW-0472">Membrane</keyword>
<keyword evidence="2" id="KW-1133">Transmembrane helix</keyword>
<feature type="transmembrane region" description="Helical" evidence="2">
    <location>
        <begin position="640"/>
        <end position="665"/>
    </location>
</feature>
<accession>A0AA39LZP0</accession>
<keyword evidence="4" id="KW-1185">Reference proteome</keyword>
<keyword evidence="2" id="KW-0812">Transmembrane</keyword>
<gene>
    <name evidence="3" type="ORF">QR680_011837</name>
</gene>
<feature type="transmembrane region" description="Helical" evidence="2">
    <location>
        <begin position="39"/>
        <end position="62"/>
    </location>
</feature>
<evidence type="ECO:0000256" key="1">
    <source>
        <dbReference type="SAM" id="MobiDB-lite"/>
    </source>
</evidence>
<dbReference type="Proteomes" id="UP001175271">
    <property type="component" value="Unassembled WGS sequence"/>
</dbReference>
<evidence type="ECO:0000313" key="4">
    <source>
        <dbReference type="Proteomes" id="UP001175271"/>
    </source>
</evidence>
<name>A0AA39LZP0_9BILA</name>
<organism evidence="3 4">
    <name type="scientific">Steinernema hermaphroditum</name>
    <dbReference type="NCBI Taxonomy" id="289476"/>
    <lineage>
        <taxon>Eukaryota</taxon>
        <taxon>Metazoa</taxon>
        <taxon>Ecdysozoa</taxon>
        <taxon>Nematoda</taxon>
        <taxon>Chromadorea</taxon>
        <taxon>Rhabditida</taxon>
        <taxon>Tylenchina</taxon>
        <taxon>Panagrolaimomorpha</taxon>
        <taxon>Strongyloidoidea</taxon>
        <taxon>Steinernematidae</taxon>
        <taxon>Steinernema</taxon>
    </lineage>
</organism>
<reference evidence="3" key="1">
    <citation type="submission" date="2023-06" db="EMBL/GenBank/DDBJ databases">
        <title>Genomic analysis of the entomopathogenic nematode Steinernema hermaphroditum.</title>
        <authorList>
            <person name="Schwarz E.M."/>
            <person name="Heppert J.K."/>
            <person name="Baniya A."/>
            <person name="Schwartz H.T."/>
            <person name="Tan C.-H."/>
            <person name="Antoshechkin I."/>
            <person name="Sternberg P.W."/>
            <person name="Goodrich-Blair H."/>
            <person name="Dillman A.R."/>
        </authorList>
    </citation>
    <scope>NUCLEOTIDE SEQUENCE</scope>
    <source>
        <strain evidence="3">PS9179</strain>
        <tissue evidence="3">Whole animal</tissue>
    </source>
</reference>
<comment type="caution">
    <text evidence="3">The sequence shown here is derived from an EMBL/GenBank/DDBJ whole genome shotgun (WGS) entry which is preliminary data.</text>
</comment>
<feature type="region of interest" description="Disordered" evidence="1">
    <location>
        <begin position="672"/>
        <end position="692"/>
    </location>
</feature>
<protein>
    <submittedName>
        <fullName evidence="3">Uncharacterized protein</fullName>
    </submittedName>
</protein>
<dbReference type="AlphaFoldDB" id="A0AA39LZP0"/>
<evidence type="ECO:0000313" key="3">
    <source>
        <dbReference type="EMBL" id="KAK0415219.1"/>
    </source>
</evidence>
<sequence>MLLLVTKRIYIDRKSAIALIAFADGKCGAVVINMESKGTVLLLFLITSFFAGFTPSSANLYVRQIPNNLIVSSNASKELSNVTSYKDCAESWAEEDLIAFNYNSTLKECFGYKFILKMKKGSGSETSYLLTSSSEDKCQGDVMADLENRLECMSPFTMIRTKHSVACYYMMKKEEYTQYENISRFNYLAACQRMFPYSLSASILSQEENDLITKTFQPEMHDGLRGLKIGLITYENKFWTDTTMAARLKWTTFLLALVVVSWSFYAVLAKNQSCQEFLCSTGNAASTGHAYCNSCGDCARLKRNYCVQSTNRCECLNSIPYSCTLWQPNATHQGDRHTFCFVATNYLPAPRARHRGRAVEVVVDRFFEEEDNKPYQYSDLLLYAEFPVDEPHWCDDEILPTRLINDTRCLIFIRMLMPTIDFQGEPNDPFYYDDQTPMSVSFSTDLLKTSKYVKFWYEVTAKWSVRLPQTNQPVSFKFHQYSQLAQLPLNVLERITKRMDIEVEENSTAVPIAAPEEGEVIGLNSTATVGKLVQAVHNIITGNFTQEAELIATIPPETQVAISRDVSVEPEEAEIPVPTTTTVSPTTDGTILAMGHIVRPTYHAPMALEGHDLEESATVNTWGEDVNQAGIYSDYFEEHLYWWVALVVTLLTCSCLVVTFFFCVVRNSNRDEPQRLGNDPEHDPNVRLMGNR</sequence>
<proteinExistence type="predicted"/>
<dbReference type="EMBL" id="JAUCMV010000002">
    <property type="protein sequence ID" value="KAK0415219.1"/>
    <property type="molecule type" value="Genomic_DNA"/>
</dbReference>
<evidence type="ECO:0000256" key="2">
    <source>
        <dbReference type="SAM" id="Phobius"/>
    </source>
</evidence>